<evidence type="ECO:0000313" key="5">
    <source>
        <dbReference type="EMBL" id="BDD12093.1"/>
    </source>
</evidence>
<dbReference type="PANTHER" id="PTHR43280:SF32">
    <property type="entry name" value="TRANSCRIPTIONAL REGULATORY PROTEIN"/>
    <property type="match status" value="1"/>
</dbReference>
<gene>
    <name evidence="5" type="ORF">FUAX_45250</name>
</gene>
<dbReference type="SMART" id="SM00342">
    <property type="entry name" value="HTH_ARAC"/>
    <property type="match status" value="1"/>
</dbReference>
<accession>A0AAU9CVQ4</accession>
<keyword evidence="3" id="KW-0804">Transcription</keyword>
<dbReference type="SUPFAM" id="SSF46689">
    <property type="entry name" value="Homeodomain-like"/>
    <property type="match status" value="1"/>
</dbReference>
<dbReference type="GO" id="GO:0043565">
    <property type="term" value="F:sequence-specific DNA binding"/>
    <property type="evidence" value="ECO:0007669"/>
    <property type="project" value="InterPro"/>
</dbReference>
<name>A0AAU9CVQ4_9BACT</name>
<dbReference type="Pfam" id="PF12833">
    <property type="entry name" value="HTH_18"/>
    <property type="match status" value="1"/>
</dbReference>
<dbReference type="PROSITE" id="PS01124">
    <property type="entry name" value="HTH_ARAC_FAMILY_2"/>
    <property type="match status" value="1"/>
</dbReference>
<proteinExistence type="predicted"/>
<dbReference type="InterPro" id="IPR009057">
    <property type="entry name" value="Homeodomain-like_sf"/>
</dbReference>
<dbReference type="Gene3D" id="1.10.10.60">
    <property type="entry name" value="Homeodomain-like"/>
    <property type="match status" value="2"/>
</dbReference>
<evidence type="ECO:0000313" key="6">
    <source>
        <dbReference type="Proteomes" id="UP001348817"/>
    </source>
</evidence>
<evidence type="ECO:0000256" key="1">
    <source>
        <dbReference type="ARBA" id="ARBA00023015"/>
    </source>
</evidence>
<evidence type="ECO:0000256" key="2">
    <source>
        <dbReference type="ARBA" id="ARBA00023125"/>
    </source>
</evidence>
<geneLocation type="plasmid" evidence="5 6">
    <name>pFA3</name>
</geneLocation>
<dbReference type="KEGG" id="fax:FUAX_45250"/>
<evidence type="ECO:0000256" key="3">
    <source>
        <dbReference type="ARBA" id="ARBA00023163"/>
    </source>
</evidence>
<dbReference type="EMBL" id="AP025317">
    <property type="protein sequence ID" value="BDD12093.1"/>
    <property type="molecule type" value="Genomic_DNA"/>
</dbReference>
<dbReference type="InterPro" id="IPR020449">
    <property type="entry name" value="Tscrpt_reg_AraC-type_HTH"/>
</dbReference>
<dbReference type="InterPro" id="IPR018060">
    <property type="entry name" value="HTH_AraC"/>
</dbReference>
<organism evidence="5 6">
    <name type="scientific">Fulvitalea axinellae</name>
    <dbReference type="NCBI Taxonomy" id="1182444"/>
    <lineage>
        <taxon>Bacteria</taxon>
        <taxon>Pseudomonadati</taxon>
        <taxon>Bacteroidota</taxon>
        <taxon>Cytophagia</taxon>
        <taxon>Cytophagales</taxon>
        <taxon>Persicobacteraceae</taxon>
        <taxon>Fulvitalea</taxon>
    </lineage>
</organism>
<keyword evidence="1" id="KW-0805">Transcription regulation</keyword>
<feature type="domain" description="HTH araC/xylS-type" evidence="4">
    <location>
        <begin position="224"/>
        <end position="325"/>
    </location>
</feature>
<reference evidence="5 6" key="1">
    <citation type="submission" date="2021-12" db="EMBL/GenBank/DDBJ databases">
        <title>Genome sequencing of bacteria with rrn-lacking chromosome and rrn-plasmid.</title>
        <authorList>
            <person name="Anda M."/>
            <person name="Iwasaki W."/>
        </authorList>
    </citation>
    <scope>NUCLEOTIDE SEQUENCE [LARGE SCALE GENOMIC DNA]</scope>
    <source>
        <strain evidence="5 6">DSM 100852</strain>
        <plasmid evidence="5 6">pFA3</plasmid>
    </source>
</reference>
<sequence>MLLILSALKTLKRKHGFINSKIRMSETVKIDSTNKLHDFFGYPEKPTHPLITLIDFSKIDLNTIKSGTRKIFNFYSITLKKVKGAGVIYGRKDYDFSEASLLCMAPEQLSIVTDIEKNAFMEGWGLYFHPELIRSSPLNNKMKDYTFFSYNMNEALHLSDKEKNTLQSVLQTIQEEFSDKLDSYSHDLIVSNLEVLLNYCNRYYGRQFITRSHHSKGIVSQFEKILTNYFESNQTKVNGLPSVKYCAEQLHLSPNYLGDLLKQETGKSAIDHIHYYLIEKAKNLLLNSSDSISEIAYDLGFEQRQSFSKLFKKKTGVSPKAYINSNLKLLRLPGR</sequence>
<keyword evidence="2" id="KW-0238">DNA-binding</keyword>
<dbReference type="AlphaFoldDB" id="A0AAU9CVQ4"/>
<dbReference type="Proteomes" id="UP001348817">
    <property type="component" value="Plasmid pFA3"/>
</dbReference>
<evidence type="ECO:0000259" key="4">
    <source>
        <dbReference type="PROSITE" id="PS01124"/>
    </source>
</evidence>
<dbReference type="PANTHER" id="PTHR43280">
    <property type="entry name" value="ARAC-FAMILY TRANSCRIPTIONAL REGULATOR"/>
    <property type="match status" value="1"/>
</dbReference>
<protein>
    <submittedName>
        <fullName evidence="5">AraC family transcriptional regulator</fullName>
    </submittedName>
</protein>
<dbReference type="GO" id="GO:0003700">
    <property type="term" value="F:DNA-binding transcription factor activity"/>
    <property type="evidence" value="ECO:0007669"/>
    <property type="project" value="InterPro"/>
</dbReference>
<keyword evidence="5" id="KW-0614">Plasmid</keyword>
<keyword evidence="6" id="KW-1185">Reference proteome</keyword>
<dbReference type="PRINTS" id="PR00032">
    <property type="entry name" value="HTHARAC"/>
</dbReference>